<dbReference type="EMBL" id="BAAADD010000005">
    <property type="protein sequence ID" value="GAA0571862.1"/>
    <property type="molecule type" value="Genomic_DNA"/>
</dbReference>
<dbReference type="RefSeq" id="WP_166934232.1">
    <property type="nucleotide sequence ID" value="NZ_BAAADD010000005.1"/>
</dbReference>
<gene>
    <name evidence="8" type="ORF">GCM10008942_20720</name>
</gene>
<dbReference type="InterPro" id="IPR015943">
    <property type="entry name" value="WD40/YVTN_repeat-like_dom_sf"/>
</dbReference>
<evidence type="ECO:0000256" key="7">
    <source>
        <dbReference type="SAM" id="SignalP"/>
    </source>
</evidence>
<evidence type="ECO:0000256" key="6">
    <source>
        <dbReference type="ARBA" id="ARBA00037986"/>
    </source>
</evidence>
<dbReference type="PANTHER" id="PTHR43739:SF2">
    <property type="entry name" value="OLIGOXYLOGLUCAN-REDUCING END-SPECIFIC XYLOGLUCANASE-RELATED"/>
    <property type="match status" value="1"/>
</dbReference>
<organism evidence="8 9">
    <name type="scientific">Rhizomicrobium electricum</name>
    <dbReference type="NCBI Taxonomy" id="480070"/>
    <lineage>
        <taxon>Bacteria</taxon>
        <taxon>Pseudomonadati</taxon>
        <taxon>Pseudomonadota</taxon>
        <taxon>Alphaproteobacteria</taxon>
        <taxon>Micropepsales</taxon>
        <taxon>Micropepsaceae</taxon>
        <taxon>Rhizomicrobium</taxon>
    </lineage>
</organism>
<proteinExistence type="inferred from homology"/>
<evidence type="ECO:0000256" key="5">
    <source>
        <dbReference type="ARBA" id="ARBA00023326"/>
    </source>
</evidence>
<evidence type="ECO:0000256" key="2">
    <source>
        <dbReference type="ARBA" id="ARBA00022801"/>
    </source>
</evidence>
<dbReference type="SUPFAM" id="SSF110296">
    <property type="entry name" value="Oligoxyloglucan reducing end-specific cellobiohydrolase"/>
    <property type="match status" value="2"/>
</dbReference>
<reference evidence="9" key="1">
    <citation type="journal article" date="2019" name="Int. J. Syst. Evol. Microbiol.">
        <title>The Global Catalogue of Microorganisms (GCM) 10K type strain sequencing project: providing services to taxonomists for standard genome sequencing and annotation.</title>
        <authorList>
            <consortium name="The Broad Institute Genomics Platform"/>
            <consortium name="The Broad Institute Genome Sequencing Center for Infectious Disease"/>
            <person name="Wu L."/>
            <person name="Ma J."/>
        </authorList>
    </citation>
    <scope>NUCLEOTIDE SEQUENCE [LARGE SCALE GENOMIC DNA]</scope>
    <source>
        <strain evidence="9">JCM 15089</strain>
    </source>
</reference>
<dbReference type="InterPro" id="IPR052025">
    <property type="entry name" value="Xyloglucanase_GH74"/>
</dbReference>
<keyword evidence="9" id="KW-1185">Reference proteome</keyword>
<evidence type="ECO:0000256" key="3">
    <source>
        <dbReference type="ARBA" id="ARBA00023277"/>
    </source>
</evidence>
<comment type="similarity">
    <text evidence="6">Belongs to the glycosyl hydrolase 74 family.</text>
</comment>
<keyword evidence="5" id="KW-0624">Polysaccharide degradation</keyword>
<keyword evidence="4" id="KW-0326">Glycosidase</keyword>
<comment type="caution">
    <text evidence="8">The sequence shown here is derived from an EMBL/GenBank/DDBJ whole genome shotgun (WGS) entry which is preliminary data.</text>
</comment>
<sequence>MFGSMFARFGVAVLAVCLSVMPARAADDAGAHYTWKSVKVGGGGYIPGLIFSPVEKGLAYLRSDMGGIYRWDDKAKAWLPLQDDNPEPSYRGIESIAPDPVDGSVVYAAVGVYRGGAAAILRSNDRGDHWETVPVPFRMGGNEEGRDLGERLAVDPNNTSVLYFGSRYDGLQRSADKGATWSKVASFPLPGLGVPGGYARPYAGLSFVVFDPQSGTKGAGSKTIFVGVADPGEHHLYRSDDAGKTWAPVANEPPASLLPGQAQIDAKGNLYITYANSMGPWAVNDGAVMKLNTKTGVWTNISPDKGGFMGLSLDRQHEGTLVAATIGGNSGPDTIYRSTDGGAHWTSLREISKRDVSSVPFLYWGEKEAEFGWWITGLAIDPFDSGHIGYTTGATVYGTHELTNADASKPILWTPWVEGVEQTAVITMSSPAKGAPLISGFGDIGGFVHWDLSVSPPITSNPMFTNTNTIDYAEKAPNVIVRSGTHSKHNRPVSYTLAYSTDSGKTWNGLKAPLPAGYIEIPQDKIGYNYGDPYIDANIVVSADGKTFVVMTPEPVVTADRGKTWTKTDGLPAHHGWIVADRADAARFYALDYATATLYVSTDGARTFKAQPTAGLPANVAAREPNGREAVNPLVASPDKKGELWFIGTDGLYRSTDGGKHFVATAGGLVAYHMDFGKAAPHAKGATVFALGSLNGTVAIYRSLDQGASWQRVNDSAHEYNRAFRRVAADKNVFGRVYVATDGRGIVYGEPAK</sequence>
<keyword evidence="3" id="KW-0119">Carbohydrate metabolism</keyword>
<dbReference type="Gene3D" id="2.130.10.10">
    <property type="entry name" value="YVTN repeat-like/Quinoprotein amine dehydrogenase"/>
    <property type="match status" value="2"/>
</dbReference>
<evidence type="ECO:0000313" key="9">
    <source>
        <dbReference type="Proteomes" id="UP001499951"/>
    </source>
</evidence>
<evidence type="ECO:0000256" key="4">
    <source>
        <dbReference type="ARBA" id="ARBA00023295"/>
    </source>
</evidence>
<feature type="signal peptide" evidence="7">
    <location>
        <begin position="1"/>
        <end position="25"/>
    </location>
</feature>
<feature type="chain" id="PRO_5047435890" evidence="7">
    <location>
        <begin position="26"/>
        <end position="753"/>
    </location>
</feature>
<keyword evidence="2" id="KW-0378">Hydrolase</keyword>
<dbReference type="PANTHER" id="PTHR43739">
    <property type="entry name" value="XYLOGLUCANASE (EUROFUNG)"/>
    <property type="match status" value="1"/>
</dbReference>
<protein>
    <submittedName>
        <fullName evidence="8">Cellulose binding domain-containing protein</fullName>
    </submittedName>
</protein>
<evidence type="ECO:0000256" key="1">
    <source>
        <dbReference type="ARBA" id="ARBA00022729"/>
    </source>
</evidence>
<dbReference type="Proteomes" id="UP001499951">
    <property type="component" value="Unassembled WGS sequence"/>
</dbReference>
<keyword evidence="1 7" id="KW-0732">Signal</keyword>
<dbReference type="CDD" id="cd15482">
    <property type="entry name" value="Sialidase_non-viral"/>
    <property type="match status" value="1"/>
</dbReference>
<evidence type="ECO:0000313" key="8">
    <source>
        <dbReference type="EMBL" id="GAA0571862.1"/>
    </source>
</evidence>
<name>A0ABP3PP95_9PROT</name>
<accession>A0ABP3PP95</accession>